<name>T1KWD2_TETUR</name>
<comment type="catalytic activity">
    <reaction evidence="1">
        <text>a 5-formyl-2'-deoxycytidine in DNA + 2-oxoglutarate + O2 = a 5-carboxyl-2'-deoxycytidine in DNA + succinate + CO2 + H(+)</text>
        <dbReference type="Rhea" id="RHEA:53832"/>
        <dbReference type="Rhea" id="RHEA-COMP:13656"/>
        <dbReference type="Rhea" id="RHEA-COMP:13657"/>
        <dbReference type="ChEBI" id="CHEBI:15378"/>
        <dbReference type="ChEBI" id="CHEBI:15379"/>
        <dbReference type="ChEBI" id="CHEBI:16526"/>
        <dbReference type="ChEBI" id="CHEBI:16810"/>
        <dbReference type="ChEBI" id="CHEBI:30031"/>
        <dbReference type="ChEBI" id="CHEBI:137731"/>
        <dbReference type="ChEBI" id="CHEBI:137732"/>
        <dbReference type="EC" id="1.14.11.80"/>
    </reaction>
</comment>
<keyword evidence="1" id="KW-0560">Oxidoreductase</keyword>
<keyword evidence="3" id="KW-1185">Reference proteome</keyword>
<proteinExistence type="inferred from homology"/>
<comment type="cofactor">
    <cofactor evidence="1">
        <name>Fe(2+)</name>
        <dbReference type="ChEBI" id="CHEBI:29033"/>
    </cofactor>
    <text evidence="1">Binds 1 Fe(2+) ion per subunit.</text>
</comment>
<dbReference type="STRING" id="32264.T1KWD2"/>
<dbReference type="GO" id="GO:0045944">
    <property type="term" value="P:positive regulation of transcription by RNA polymerase II"/>
    <property type="evidence" value="ECO:0007669"/>
    <property type="project" value="TreeGrafter"/>
</dbReference>
<comment type="catalytic activity">
    <reaction evidence="1">
        <text>a 5-methyl-2'-deoxycytidine in DNA + 2-oxoglutarate + O2 = a 5-hydroxymethyl-2'-deoxycytidine in DNA + succinate + CO2</text>
        <dbReference type="Rhea" id="RHEA:52636"/>
        <dbReference type="Rhea" id="RHEA-COMP:11370"/>
        <dbReference type="Rhea" id="RHEA-COMP:13315"/>
        <dbReference type="ChEBI" id="CHEBI:15379"/>
        <dbReference type="ChEBI" id="CHEBI:16526"/>
        <dbReference type="ChEBI" id="CHEBI:16810"/>
        <dbReference type="ChEBI" id="CHEBI:30031"/>
        <dbReference type="ChEBI" id="CHEBI:85454"/>
        <dbReference type="ChEBI" id="CHEBI:136731"/>
        <dbReference type="EC" id="1.14.11.80"/>
    </reaction>
</comment>
<comment type="function">
    <text evidence="1">Dioxygenase that catalyzes the conversion of the modified genomic base 5-methylcytosine (5mC) into 5-hydroxymethylcytosine (5hmC) and plays a key role in epigenetic chromatin reprogramming during embryonic development.</text>
</comment>
<dbReference type="EC" id="1.14.11.80" evidence="1"/>
<dbReference type="InterPro" id="IPR040175">
    <property type="entry name" value="TET1/2/3"/>
</dbReference>
<dbReference type="GO" id="GO:0040029">
    <property type="term" value="P:epigenetic regulation of gene expression"/>
    <property type="evidence" value="ECO:0007669"/>
    <property type="project" value="InterPro"/>
</dbReference>
<reference evidence="3" key="1">
    <citation type="submission" date="2011-08" db="EMBL/GenBank/DDBJ databases">
        <authorList>
            <person name="Rombauts S."/>
        </authorList>
    </citation>
    <scope>NUCLEOTIDE SEQUENCE</scope>
    <source>
        <strain evidence="3">London</strain>
    </source>
</reference>
<dbReference type="GO" id="GO:0070579">
    <property type="term" value="F:DNA 5-methylcytosine dioxygenase activity"/>
    <property type="evidence" value="ECO:0007669"/>
    <property type="project" value="UniProtKB-UniRule"/>
</dbReference>
<dbReference type="AlphaFoldDB" id="T1KWD2"/>
<dbReference type="EnsemblMetazoa" id="tetur24g01220.1">
    <property type="protein sequence ID" value="tetur24g01220.1"/>
    <property type="gene ID" value="tetur24g01220"/>
</dbReference>
<dbReference type="PANTHER" id="PTHR23358:SF6">
    <property type="entry name" value="METHYLCYTOSINE DIOXYGENASE TET"/>
    <property type="match status" value="1"/>
</dbReference>
<protein>
    <recommendedName>
        <fullName evidence="1">Methylcytosine dioxygenase TET</fullName>
        <ecNumber evidence="1">1.14.11.80</ecNumber>
    </recommendedName>
</protein>
<evidence type="ECO:0000313" key="3">
    <source>
        <dbReference type="Proteomes" id="UP000015104"/>
    </source>
</evidence>
<evidence type="ECO:0000313" key="2">
    <source>
        <dbReference type="EnsemblMetazoa" id="tetur24g01220.1"/>
    </source>
</evidence>
<comment type="catalytic activity">
    <reaction evidence="1">
        <text>a 5-hydroxymethyl-2'-deoxycytidine in DNA + 2-oxoglutarate + O2 = a 5-formyl-2'-deoxycytidine in DNA + succinate + CO2 + H2O</text>
        <dbReference type="Rhea" id="RHEA:53828"/>
        <dbReference type="Rhea" id="RHEA-COMP:13315"/>
        <dbReference type="Rhea" id="RHEA-COMP:13656"/>
        <dbReference type="ChEBI" id="CHEBI:15377"/>
        <dbReference type="ChEBI" id="CHEBI:15379"/>
        <dbReference type="ChEBI" id="CHEBI:16526"/>
        <dbReference type="ChEBI" id="CHEBI:16810"/>
        <dbReference type="ChEBI" id="CHEBI:30031"/>
        <dbReference type="ChEBI" id="CHEBI:136731"/>
        <dbReference type="ChEBI" id="CHEBI:137731"/>
        <dbReference type="EC" id="1.14.11.80"/>
    </reaction>
</comment>
<dbReference type="GO" id="GO:0005634">
    <property type="term" value="C:nucleus"/>
    <property type="evidence" value="ECO:0007669"/>
    <property type="project" value="UniProtKB-UniRule"/>
</dbReference>
<sequence length="187" mass="21172">MNSLNEAPVYSHLGYGSSLKEIAINLSQRSGLSLESIRLERLIKSTREGQSREGCPIAKMIIIRRSQTEQLCVLVRDRVGHTCPTRFIIVALIVWEGVEVNWASRLYDTVVHKLTNYATPTERKCSLNKSRTCACQGFDLSRSGACYSFGCSYSMYTHGCKFGKSRENEIRRFKLTNQSEVSFDLNT</sequence>
<dbReference type="Proteomes" id="UP000015104">
    <property type="component" value="Unassembled WGS sequence"/>
</dbReference>
<keyword evidence="1" id="KW-0479">Metal-binding</keyword>
<organism evidence="2 3">
    <name type="scientific">Tetranychus urticae</name>
    <name type="common">Two-spotted spider mite</name>
    <dbReference type="NCBI Taxonomy" id="32264"/>
    <lineage>
        <taxon>Eukaryota</taxon>
        <taxon>Metazoa</taxon>
        <taxon>Ecdysozoa</taxon>
        <taxon>Arthropoda</taxon>
        <taxon>Chelicerata</taxon>
        <taxon>Arachnida</taxon>
        <taxon>Acari</taxon>
        <taxon>Acariformes</taxon>
        <taxon>Trombidiformes</taxon>
        <taxon>Prostigmata</taxon>
        <taxon>Eleutherengona</taxon>
        <taxon>Raphignathae</taxon>
        <taxon>Tetranychoidea</taxon>
        <taxon>Tetranychidae</taxon>
        <taxon>Tetranychus</taxon>
    </lineage>
</organism>
<comment type="cofactor">
    <cofactor evidence="1">
        <name>Zn(2+)</name>
        <dbReference type="ChEBI" id="CHEBI:29105"/>
    </cofactor>
    <text evidence="1">The zinc ions have a structural role.</text>
</comment>
<dbReference type="HOGENOM" id="CLU_1449464_0_0_1"/>
<keyword evidence="1" id="KW-0862">Zinc</keyword>
<keyword evidence="1" id="KW-0408">Iron</keyword>
<dbReference type="EMBL" id="CAEY01000641">
    <property type="status" value="NOT_ANNOTATED_CDS"/>
    <property type="molecule type" value="Genomic_DNA"/>
</dbReference>
<dbReference type="GO" id="GO:0008270">
    <property type="term" value="F:zinc ion binding"/>
    <property type="evidence" value="ECO:0007669"/>
    <property type="project" value="UniProtKB-UniRule"/>
</dbReference>
<dbReference type="GO" id="GO:0141166">
    <property type="term" value="P:chromosomal 5-methylcytosine DNA demethylation pathway"/>
    <property type="evidence" value="ECO:0007669"/>
    <property type="project" value="UniProtKB-UniRule"/>
</dbReference>
<evidence type="ECO:0000256" key="1">
    <source>
        <dbReference type="RuleBase" id="RU367064"/>
    </source>
</evidence>
<reference evidence="2" key="2">
    <citation type="submission" date="2015-06" db="UniProtKB">
        <authorList>
            <consortium name="EnsemblMetazoa"/>
        </authorList>
    </citation>
    <scope>IDENTIFICATION</scope>
</reference>
<comment type="similarity">
    <text evidence="1">Belongs to the TET family.</text>
</comment>
<keyword evidence="1" id="KW-0223">Dioxygenase</keyword>
<dbReference type="PANTHER" id="PTHR23358">
    <property type="entry name" value="METHYLCYTOSINE DIOXYGENASE TET"/>
    <property type="match status" value="1"/>
</dbReference>
<accession>T1KWD2</accession>
<dbReference type="eggNOG" id="ENOG502QURD">
    <property type="taxonomic scope" value="Eukaryota"/>
</dbReference>